<dbReference type="EMBL" id="BNJQ01000007">
    <property type="protein sequence ID" value="GHP04205.1"/>
    <property type="molecule type" value="Genomic_DNA"/>
</dbReference>
<evidence type="ECO:0000313" key="1">
    <source>
        <dbReference type="EMBL" id="GHP04205.1"/>
    </source>
</evidence>
<protein>
    <submittedName>
        <fullName evidence="1">Uncharacterized protein</fullName>
    </submittedName>
</protein>
<name>A0A830HB38_9CHLO</name>
<organism evidence="1 2">
    <name type="scientific">Pycnococcus provasolii</name>
    <dbReference type="NCBI Taxonomy" id="41880"/>
    <lineage>
        <taxon>Eukaryota</taxon>
        <taxon>Viridiplantae</taxon>
        <taxon>Chlorophyta</taxon>
        <taxon>Pseudoscourfieldiophyceae</taxon>
        <taxon>Pseudoscourfieldiales</taxon>
        <taxon>Pycnococcaceae</taxon>
        <taxon>Pycnococcus</taxon>
    </lineage>
</organism>
<sequence>MMSSGPDRFNVFPLLSQSVIARRRPSIVNTNFPACPCTVRPSPCHSCQAANMTDTMDVEGSPGTKVSPIARETFVDAFGPVVLANHHQTNTLWVKRAPVLVLPFNPEDSAPDFAAVVVRQEVRAVIKTKTGQTYEEAMSNCQGKNLIFNFATPSLECYPKKDKDCEAIYDPVTKPVPNELIDPTRMVDFGQALINELRTSGLPESFIETFTQEKIALVQNILFSYRAQLGRRSQWYFAVNDPKKTSVMAIKMTAECLHAQLPALGVKKETVEQGGGLLYRVETFDPNYAFTIDDWVLMDIDWEKNAVKRDKGGLVLVRSVAGSSFDSTYAPFTHRFDGSL</sequence>
<dbReference type="AlphaFoldDB" id="A0A830HB38"/>
<evidence type="ECO:0000313" key="2">
    <source>
        <dbReference type="Proteomes" id="UP000660262"/>
    </source>
</evidence>
<keyword evidence="2" id="KW-1185">Reference proteome</keyword>
<comment type="caution">
    <text evidence="1">The sequence shown here is derived from an EMBL/GenBank/DDBJ whole genome shotgun (WGS) entry which is preliminary data.</text>
</comment>
<reference evidence="1" key="1">
    <citation type="submission" date="2020-10" db="EMBL/GenBank/DDBJ databases">
        <title>Unveiling of a novel bifunctional photoreceptor, Dualchrome1, isolated from a cosmopolitan green alga.</title>
        <authorList>
            <person name="Suzuki S."/>
            <person name="Kawachi M."/>
        </authorList>
    </citation>
    <scope>NUCLEOTIDE SEQUENCE</scope>
    <source>
        <strain evidence="1">NIES 2893</strain>
    </source>
</reference>
<dbReference type="Proteomes" id="UP000660262">
    <property type="component" value="Unassembled WGS sequence"/>
</dbReference>
<proteinExistence type="predicted"/>
<gene>
    <name evidence="1" type="ORF">PPROV_000295900</name>
</gene>
<accession>A0A830HB38</accession>